<dbReference type="AlphaFoldDB" id="A0AB38T8R2"/>
<evidence type="ECO:0000313" key="1">
    <source>
        <dbReference type="EMBL" id="UTU50681.1"/>
    </source>
</evidence>
<sequence>MQSQFLIKANAEMPHARTLRELLDEALQATPPADQIDVIGRFMPGSNIELLRHSLKELRAVAKRKDQTDLPTRLHKVYHRKLAEQASLYPILHIFESAYRTKLAFWMEEQFRTMRWWLPHLARLRELDKLGRAEQVESINKIPITHGTGRVIENLIKNVEGDRLDRGILDNATGHEVLSLAKMSDVEELIHEQWAVIKGKLPSVLLNGSPLDEAVFKGKFKRVREARNQAYHHREVVKRNEIAGVAEELLDLIDVHLCSALDFVAHAGVKGPKSMVQRAARHISLADGLTQFEVDCMHEKRDPTRMQLQATSGGDAIARSLAALSGDDRTKLTAVAVVLNTE</sequence>
<reference evidence="1 2" key="1">
    <citation type="journal article" date="2022" name="Microbiol. Resour. Announc.">
        <title>Complete Genome Sequence of Mesorhizobium ciceri Strain R30, a Rhizobium Used as a Commercial Inoculant for Chickpea in Argentina.</title>
        <authorList>
            <person name="Foresto E."/>
            <person name="Revale S."/>
            <person name="Primo E."/>
            <person name="Nievas F."/>
            <person name="Carezzano E."/>
            <person name="Puente M."/>
            <person name="Alzari P."/>
            <person name="Mart M."/>
            <person name="Ben-Assaya M."/>
            <person name="Mornico D."/>
            <person name="Santoro M."/>
            <person name="Mart F."/>
            <person name="Giordano W."/>
            <person name="Bogino P."/>
        </authorList>
    </citation>
    <scope>NUCLEOTIDE SEQUENCE [LARGE SCALE GENOMIC DNA]</scope>
    <source>
        <strain evidence="1 2">R30</strain>
    </source>
</reference>
<organism evidence="1 2">
    <name type="scientific">Mesorhizobium ciceri</name>
    <dbReference type="NCBI Taxonomy" id="39645"/>
    <lineage>
        <taxon>Bacteria</taxon>
        <taxon>Pseudomonadati</taxon>
        <taxon>Pseudomonadota</taxon>
        <taxon>Alphaproteobacteria</taxon>
        <taxon>Hyphomicrobiales</taxon>
        <taxon>Phyllobacteriaceae</taxon>
        <taxon>Mesorhizobium</taxon>
    </lineage>
</organism>
<evidence type="ECO:0008006" key="3">
    <source>
        <dbReference type="Google" id="ProtNLM"/>
    </source>
</evidence>
<dbReference type="RefSeq" id="WP_024505038.1">
    <property type="nucleotide sequence ID" value="NZ_CP088147.1"/>
</dbReference>
<dbReference type="Proteomes" id="UP001060070">
    <property type="component" value="Chromosome"/>
</dbReference>
<dbReference type="EMBL" id="CP088147">
    <property type="protein sequence ID" value="UTU50681.1"/>
    <property type="molecule type" value="Genomic_DNA"/>
</dbReference>
<keyword evidence="2" id="KW-1185">Reference proteome</keyword>
<accession>A0AB38T8R2</accession>
<name>A0AB38T8R2_9HYPH</name>
<gene>
    <name evidence="1" type="ORF">LRP29_24850</name>
</gene>
<proteinExistence type="predicted"/>
<protein>
    <recommendedName>
        <fullName evidence="3">Apea-like HEPN domain-containing protein</fullName>
    </recommendedName>
</protein>
<evidence type="ECO:0000313" key="2">
    <source>
        <dbReference type="Proteomes" id="UP001060070"/>
    </source>
</evidence>